<dbReference type="EMBL" id="CP030032">
    <property type="protein sequence ID" value="AWV87823.1"/>
    <property type="molecule type" value="Genomic_DNA"/>
</dbReference>
<reference evidence="1 2" key="1">
    <citation type="submission" date="2018-06" db="EMBL/GenBank/DDBJ databases">
        <title>Lujinxingia sediminis gen. nov. sp. nov., a new facultative anaerobic member of the class Deltaproteobacteria, and proposal of Lujinxingaceae fam. nov.</title>
        <authorList>
            <person name="Guo L.-Y."/>
            <person name="Li C.-M."/>
            <person name="Wang S."/>
            <person name="Du Z.-J."/>
        </authorList>
    </citation>
    <scope>NUCLEOTIDE SEQUENCE [LARGE SCALE GENOMIC DNA]</scope>
    <source>
        <strain evidence="1 2">FA350</strain>
    </source>
</reference>
<protein>
    <submittedName>
        <fullName evidence="1">Uncharacterized protein</fullName>
    </submittedName>
</protein>
<gene>
    <name evidence="1" type="ORF">DN745_00125</name>
</gene>
<name>A0A2Z4FFY5_9DELT</name>
<accession>A0A2Z4FFY5</accession>
<dbReference type="Proteomes" id="UP000249799">
    <property type="component" value="Chromosome"/>
</dbReference>
<keyword evidence="2" id="KW-1185">Reference proteome</keyword>
<evidence type="ECO:0000313" key="1">
    <source>
        <dbReference type="EMBL" id="AWV87823.1"/>
    </source>
</evidence>
<dbReference type="KEGG" id="bsed:DN745_00125"/>
<dbReference type="AlphaFoldDB" id="A0A2Z4FFY5"/>
<evidence type="ECO:0000313" key="2">
    <source>
        <dbReference type="Proteomes" id="UP000249799"/>
    </source>
</evidence>
<organism evidence="1 2">
    <name type="scientific">Bradymonas sediminis</name>
    <dbReference type="NCBI Taxonomy" id="1548548"/>
    <lineage>
        <taxon>Bacteria</taxon>
        <taxon>Deltaproteobacteria</taxon>
        <taxon>Bradymonadales</taxon>
        <taxon>Bradymonadaceae</taxon>
        <taxon>Bradymonas</taxon>
    </lineage>
</organism>
<sequence>MAKKSPLQQVRDEFGSKAELAEKVVSFLDAPEGEDAADFKHRIETMSNAKLLRLYRSNERINKEYGSKAELVEKITKARFAGGNADYQAKLSGFTMPKLLDIAKRFKV</sequence>
<proteinExistence type="predicted"/>
<dbReference type="RefSeq" id="WP_111331032.1">
    <property type="nucleotide sequence ID" value="NZ_CP030032.1"/>
</dbReference>
<dbReference type="OrthoDB" id="5512532at2"/>